<dbReference type="InterPro" id="IPR050154">
    <property type="entry name" value="UbiB_kinase"/>
</dbReference>
<evidence type="ECO:0000313" key="5">
    <source>
        <dbReference type="EMBL" id="MBD3327142.1"/>
    </source>
</evidence>
<sequence>MLAMLKRTLVVVWKIAPFIVSFVRDFKRCIFWGKGRTLSEAAHRQRAQQLTVTLEALGPTFIKLAQVLSARADVLPPIYIEALSTLQDKVHPDPTEAIKQVIYEDLQQPTDHIFDDFEDVPLAAASLGQVHRAWYQGEVVVVKVLRPGVPQLVQTDLRILLGILGIVNIFISYSPFMRSLTTVVQEFRRVILEEMDFERESRNVKRFQHNLAQEEGVIIPKLYEAFTTKRVLVLEYLEGVKINQIDQIERMGVDIELIIKRLAKIYLRQVMIDGFLHADPHPGNILVNAQGQLIILDFGMVIRVDEEFKRHLIRYAIAVAQQNVEGMVKELYELQLVEPGTNKALLRDLATLMLEIQHQGKLSARKVQQMTTALMNAFYEFPFTLPSELVYIGRAASLVEGIGFIHDPWFDAVEIGRPIIKELARTSLKEELEGNLLDILQEWVRRSYQTITAFQDTVIKLDREQLRLHLHPIDIQNFSTIIGRATRRILGGMFALLLGIITSMLYLRVGNALILGVGIPISSLVFLLLFILPDKIPRTKQQRTLQKHVHFMATDEGEVYKSFTMSRMTAEERQQAEHHHQASSDSHSRQ</sequence>
<dbReference type="SUPFAM" id="SSF56112">
    <property type="entry name" value="Protein kinase-like (PK-like)"/>
    <property type="match status" value="1"/>
</dbReference>
<comment type="similarity">
    <text evidence="1">Belongs to the protein kinase superfamily. ADCK protein kinase family.</text>
</comment>
<dbReference type="AlphaFoldDB" id="A0A9D5K0K7"/>
<keyword evidence="3" id="KW-0472">Membrane</keyword>
<dbReference type="InterPro" id="IPR000719">
    <property type="entry name" value="Prot_kinase_dom"/>
</dbReference>
<dbReference type="Pfam" id="PF03109">
    <property type="entry name" value="ABC1"/>
    <property type="match status" value="1"/>
</dbReference>
<feature type="region of interest" description="Disordered" evidence="2">
    <location>
        <begin position="570"/>
        <end position="590"/>
    </location>
</feature>
<dbReference type="GO" id="GO:0005524">
    <property type="term" value="F:ATP binding"/>
    <property type="evidence" value="ECO:0007669"/>
    <property type="project" value="InterPro"/>
</dbReference>
<dbReference type="PROSITE" id="PS50011">
    <property type="entry name" value="PROTEIN_KINASE_DOM"/>
    <property type="match status" value="1"/>
</dbReference>
<evidence type="ECO:0000313" key="6">
    <source>
        <dbReference type="Proteomes" id="UP000649604"/>
    </source>
</evidence>
<dbReference type="GO" id="GO:0004672">
    <property type="term" value="F:protein kinase activity"/>
    <property type="evidence" value="ECO:0007669"/>
    <property type="project" value="InterPro"/>
</dbReference>
<gene>
    <name evidence="5" type="ORF">GF339_21320</name>
</gene>
<feature type="transmembrane region" description="Helical" evidence="3">
    <location>
        <begin position="489"/>
        <end position="507"/>
    </location>
</feature>
<evidence type="ECO:0000259" key="4">
    <source>
        <dbReference type="PROSITE" id="PS50011"/>
    </source>
</evidence>
<proteinExistence type="inferred from homology"/>
<name>A0A9D5K0K7_9BACT</name>
<dbReference type="Gene3D" id="1.10.510.10">
    <property type="entry name" value="Transferase(Phosphotransferase) domain 1"/>
    <property type="match status" value="1"/>
</dbReference>
<dbReference type="PANTHER" id="PTHR10566">
    <property type="entry name" value="CHAPERONE-ACTIVITY OF BC1 COMPLEX CABC1 -RELATED"/>
    <property type="match status" value="1"/>
</dbReference>
<protein>
    <recommendedName>
        <fullName evidence="4">Protein kinase domain-containing protein</fullName>
    </recommendedName>
</protein>
<reference evidence="5" key="1">
    <citation type="submission" date="2019-11" db="EMBL/GenBank/DDBJ databases">
        <title>Microbial mats filling the niche in hypersaline microbial mats.</title>
        <authorList>
            <person name="Wong H.L."/>
            <person name="Macleod F.I."/>
            <person name="White R.A. III"/>
            <person name="Burns B.P."/>
        </authorList>
    </citation>
    <scope>NUCLEOTIDE SEQUENCE</scope>
    <source>
        <strain evidence="5">Rbin_158</strain>
    </source>
</reference>
<organism evidence="5 6">
    <name type="scientific">candidate division KSB3 bacterium</name>
    <dbReference type="NCBI Taxonomy" id="2044937"/>
    <lineage>
        <taxon>Bacteria</taxon>
        <taxon>candidate division KSB3</taxon>
    </lineage>
</organism>
<evidence type="ECO:0000256" key="2">
    <source>
        <dbReference type="SAM" id="MobiDB-lite"/>
    </source>
</evidence>
<keyword evidence="3" id="KW-1133">Transmembrane helix</keyword>
<evidence type="ECO:0000256" key="1">
    <source>
        <dbReference type="ARBA" id="ARBA00009670"/>
    </source>
</evidence>
<accession>A0A9D5K0K7</accession>
<dbReference type="InterPro" id="IPR004147">
    <property type="entry name" value="ABC1_dom"/>
</dbReference>
<evidence type="ECO:0000256" key="3">
    <source>
        <dbReference type="SAM" id="Phobius"/>
    </source>
</evidence>
<dbReference type="CDD" id="cd05121">
    <property type="entry name" value="ABC1_ADCK3-like"/>
    <property type="match status" value="1"/>
</dbReference>
<feature type="domain" description="Protein kinase" evidence="4">
    <location>
        <begin position="116"/>
        <end position="444"/>
    </location>
</feature>
<keyword evidence="3" id="KW-0812">Transmembrane</keyword>
<feature type="transmembrane region" description="Helical" evidence="3">
    <location>
        <begin position="157"/>
        <end position="176"/>
    </location>
</feature>
<dbReference type="EMBL" id="WJJP01000693">
    <property type="protein sequence ID" value="MBD3327142.1"/>
    <property type="molecule type" value="Genomic_DNA"/>
</dbReference>
<feature type="transmembrane region" description="Helical" evidence="3">
    <location>
        <begin position="513"/>
        <end position="532"/>
    </location>
</feature>
<comment type="caution">
    <text evidence="5">The sequence shown here is derived from an EMBL/GenBank/DDBJ whole genome shotgun (WGS) entry which is preliminary data.</text>
</comment>
<dbReference type="InterPro" id="IPR011009">
    <property type="entry name" value="Kinase-like_dom_sf"/>
</dbReference>
<dbReference type="PANTHER" id="PTHR10566:SF113">
    <property type="entry name" value="PROTEIN ACTIVITY OF BC1 COMPLEX KINASE 7, CHLOROPLASTIC"/>
    <property type="match status" value="1"/>
</dbReference>
<dbReference type="Proteomes" id="UP000649604">
    <property type="component" value="Unassembled WGS sequence"/>
</dbReference>